<keyword evidence="10" id="KW-0412">Isoleucine biosynthesis</keyword>
<dbReference type="GO" id="GO:0006565">
    <property type="term" value="P:L-serine catabolic process"/>
    <property type="evidence" value="ECO:0007669"/>
    <property type="project" value="TreeGrafter"/>
</dbReference>
<evidence type="ECO:0000256" key="10">
    <source>
        <dbReference type="ARBA" id="ARBA00022624"/>
    </source>
</evidence>
<dbReference type="CDD" id="cd01562">
    <property type="entry name" value="Thr-dehyd"/>
    <property type="match status" value="1"/>
</dbReference>
<keyword evidence="12 16" id="KW-0456">Lyase</keyword>
<dbReference type="InterPro" id="IPR001926">
    <property type="entry name" value="TrpB-like_PALP"/>
</dbReference>
<gene>
    <name evidence="16" type="ORF">B7R22_10790</name>
</gene>
<name>A0A3E0VVL3_9MICO</name>
<dbReference type="CDD" id="cd04886">
    <property type="entry name" value="ACT_ThrD-II-like"/>
    <property type="match status" value="1"/>
</dbReference>
<evidence type="ECO:0000256" key="13">
    <source>
        <dbReference type="ARBA" id="ARBA00025527"/>
    </source>
</evidence>
<dbReference type="GO" id="GO:0004794">
    <property type="term" value="F:threonine deaminase activity"/>
    <property type="evidence" value="ECO:0007669"/>
    <property type="project" value="UniProtKB-EC"/>
</dbReference>
<dbReference type="InterPro" id="IPR002912">
    <property type="entry name" value="ACT_dom"/>
</dbReference>
<evidence type="ECO:0000256" key="1">
    <source>
        <dbReference type="ARBA" id="ARBA00001274"/>
    </source>
</evidence>
<evidence type="ECO:0000256" key="14">
    <source>
        <dbReference type="ARBA" id="ARBA00031427"/>
    </source>
</evidence>
<evidence type="ECO:0000256" key="12">
    <source>
        <dbReference type="ARBA" id="ARBA00023239"/>
    </source>
</evidence>
<evidence type="ECO:0000256" key="6">
    <source>
        <dbReference type="ARBA" id="ARBA00011447"/>
    </source>
</evidence>
<evidence type="ECO:0000313" key="16">
    <source>
        <dbReference type="EMBL" id="RFA14092.1"/>
    </source>
</evidence>
<dbReference type="PANTHER" id="PTHR48078">
    <property type="entry name" value="THREONINE DEHYDRATASE, MITOCHONDRIAL-RELATED"/>
    <property type="match status" value="1"/>
</dbReference>
<comment type="pathway">
    <text evidence="4">Amino-acid degradation; L-threonine degradation via propanoate pathway; propanoate from L-threonine: step 1/4.</text>
</comment>
<comment type="subunit">
    <text evidence="6">In the native structure, TdcB is in a dimeric form, whereas in the TdcB-AMP complex, it exists in a tetrameric form (dimer of dimers).</text>
</comment>
<dbReference type="Pfam" id="PF01842">
    <property type="entry name" value="ACT"/>
    <property type="match status" value="1"/>
</dbReference>
<organism evidence="16 17">
    <name type="scientific">Subtercola boreus</name>
    <dbReference type="NCBI Taxonomy" id="120213"/>
    <lineage>
        <taxon>Bacteria</taxon>
        <taxon>Bacillati</taxon>
        <taxon>Actinomycetota</taxon>
        <taxon>Actinomycetes</taxon>
        <taxon>Micrococcales</taxon>
        <taxon>Microbacteriaceae</taxon>
        <taxon>Subtercola</taxon>
    </lineage>
</organism>
<reference evidence="16 17" key="1">
    <citation type="submission" date="2017-04" db="EMBL/GenBank/DDBJ databases">
        <title>Comparative genome analysis of Subtercola boreus.</title>
        <authorList>
            <person name="Cho Y.-J."/>
            <person name="Cho A."/>
            <person name="Kim O.-S."/>
            <person name="Lee J.-I."/>
        </authorList>
    </citation>
    <scope>NUCLEOTIDE SEQUENCE [LARGE SCALE GENOMIC DNA]</scope>
    <source>
        <strain evidence="16 17">P27479</strain>
    </source>
</reference>
<dbReference type="InterPro" id="IPR000634">
    <property type="entry name" value="Ser/Thr_deHydtase_PyrdxlP-BS"/>
</dbReference>
<dbReference type="GO" id="GO:0003941">
    <property type="term" value="F:L-serine ammonia-lyase activity"/>
    <property type="evidence" value="ECO:0007669"/>
    <property type="project" value="TreeGrafter"/>
</dbReference>
<comment type="cofactor">
    <cofactor evidence="2">
        <name>pyridoxal 5'-phosphate</name>
        <dbReference type="ChEBI" id="CHEBI:597326"/>
    </cofactor>
</comment>
<dbReference type="PROSITE" id="PS00165">
    <property type="entry name" value="DEHYDRATASE_SER_THR"/>
    <property type="match status" value="1"/>
</dbReference>
<comment type="catalytic activity">
    <reaction evidence="1">
        <text>L-threonine = 2-oxobutanoate + NH4(+)</text>
        <dbReference type="Rhea" id="RHEA:22108"/>
        <dbReference type="ChEBI" id="CHEBI:16763"/>
        <dbReference type="ChEBI" id="CHEBI:28938"/>
        <dbReference type="ChEBI" id="CHEBI:57926"/>
        <dbReference type="EC" id="4.3.1.19"/>
    </reaction>
</comment>
<dbReference type="Gene3D" id="3.40.50.1100">
    <property type="match status" value="2"/>
</dbReference>
<proteinExistence type="inferred from homology"/>
<accession>A0A3E0VVL3</accession>
<dbReference type="NCBIfam" id="TIGR01127">
    <property type="entry name" value="ilvA_1Cterm"/>
    <property type="match status" value="1"/>
</dbReference>
<evidence type="ECO:0000256" key="4">
    <source>
        <dbReference type="ARBA" id="ARBA00004958"/>
    </source>
</evidence>
<dbReference type="RefSeq" id="WP_116411749.1">
    <property type="nucleotide sequence ID" value="NZ_NBXB01000029.1"/>
</dbReference>
<evidence type="ECO:0000256" key="2">
    <source>
        <dbReference type="ARBA" id="ARBA00001933"/>
    </source>
</evidence>
<dbReference type="EMBL" id="NBXB01000029">
    <property type="protein sequence ID" value="RFA14092.1"/>
    <property type="molecule type" value="Genomic_DNA"/>
</dbReference>
<keyword evidence="10" id="KW-0028">Amino-acid biosynthesis</keyword>
<sequence>MLETPAPSQTRSAVPLLADIQAARAVVSKVAQSTPMETSRYLAEVLGSEVLLKLENLQRTGSYKIRGAYYRMSRLTPDEKARGVVAASAGNHAQGVAFAARELGIKATIFMPLGVALPKLQATRDYGADVLLRGHTVEEPLAAAAEFAATTGAVLIPPFDHPDVIVGQGTLGLEIFEQAPDARTVIVPIGGGGLISGVASALKQRAAAEGRSIRIIGVQAANAAAYPPSLAMGEPTLIRTSATIADGISVAKPGALNFEIIRELVDEIVTVSEADIARAILVLLERAKLVVEPAGAVGVAAILSDQVGEDPGTTVVILSGGNIDPLLMQRVISHGLAASDRYLKLKIMLPDRPGQLARTAEIVAEANANVIEVLHTRHGRGLQLSEVELELSVETRGPEHRAEVVAKLRDAGYDARLVLD</sequence>
<dbReference type="UniPathway" id="UPA00047">
    <property type="reaction ID" value="UER00054"/>
</dbReference>
<evidence type="ECO:0000259" key="15">
    <source>
        <dbReference type="PROSITE" id="PS51671"/>
    </source>
</evidence>
<dbReference type="AlphaFoldDB" id="A0A3E0VVL3"/>
<dbReference type="GO" id="GO:0030170">
    <property type="term" value="F:pyridoxal phosphate binding"/>
    <property type="evidence" value="ECO:0007669"/>
    <property type="project" value="InterPro"/>
</dbReference>
<keyword evidence="11" id="KW-0663">Pyridoxal phosphate</keyword>
<dbReference type="InterPro" id="IPR045865">
    <property type="entry name" value="ACT-like_dom_sf"/>
</dbReference>
<dbReference type="InterPro" id="IPR050147">
    <property type="entry name" value="Ser/Thr_Dehydratase"/>
</dbReference>
<evidence type="ECO:0000256" key="5">
    <source>
        <dbReference type="ARBA" id="ARBA00010869"/>
    </source>
</evidence>
<dbReference type="InterPro" id="IPR044561">
    <property type="entry name" value="ACT_ThrD-II-like"/>
</dbReference>
<dbReference type="PROSITE" id="PS51671">
    <property type="entry name" value="ACT"/>
    <property type="match status" value="1"/>
</dbReference>
<dbReference type="FunFam" id="3.40.50.1100:FF:000005">
    <property type="entry name" value="Threonine dehydratase catabolic"/>
    <property type="match status" value="1"/>
</dbReference>
<dbReference type="InterPro" id="IPR036052">
    <property type="entry name" value="TrpB-like_PALP_sf"/>
</dbReference>
<evidence type="ECO:0000256" key="9">
    <source>
        <dbReference type="ARBA" id="ARBA00022533"/>
    </source>
</evidence>
<protein>
    <recommendedName>
        <fullName evidence="8">L-threonine dehydratase catabolic TdcB</fullName>
        <ecNumber evidence="7">4.3.1.19</ecNumber>
    </recommendedName>
    <alternativeName>
        <fullName evidence="14">Threonine deaminase</fullName>
    </alternativeName>
</protein>
<comment type="function">
    <text evidence="13">Catalyzes the anaerobic formation of alpha-ketobutyrate and ammonia from threonine in a two-step reaction. The first step involved a dehydration of threonine and a production of enamine intermediates (aminocrotonate), which tautomerizes to its imine form (iminobutyrate). Both intermediates are unstable and short-lived. The second step is the nonenzymatic hydrolysis of the enamine/imine intermediates to form 2-ketobutyrate and free ammonia. In the low water environment of the cell, the second step is accelerated by RidA.</text>
</comment>
<evidence type="ECO:0000313" key="17">
    <source>
        <dbReference type="Proteomes" id="UP000256541"/>
    </source>
</evidence>
<evidence type="ECO:0000256" key="7">
    <source>
        <dbReference type="ARBA" id="ARBA00012096"/>
    </source>
</evidence>
<keyword evidence="9" id="KW-0021">Allosteric enzyme</keyword>
<dbReference type="PANTHER" id="PTHR48078:SF6">
    <property type="entry name" value="L-THREONINE DEHYDRATASE CATABOLIC TDCB"/>
    <property type="match status" value="1"/>
</dbReference>
<dbReference type="Pfam" id="PF00291">
    <property type="entry name" value="PALP"/>
    <property type="match status" value="1"/>
</dbReference>
<feature type="domain" description="ACT" evidence="15">
    <location>
        <begin position="344"/>
        <end position="420"/>
    </location>
</feature>
<comment type="pathway">
    <text evidence="3">Amino-acid biosynthesis; L-isoleucine biosynthesis; 2-oxobutanoate from L-threonine: step 1/1.</text>
</comment>
<evidence type="ECO:0000256" key="8">
    <source>
        <dbReference type="ARBA" id="ARBA00022248"/>
    </source>
</evidence>
<comment type="caution">
    <text evidence="16">The sequence shown here is derived from an EMBL/GenBank/DDBJ whole genome shotgun (WGS) entry which is preliminary data.</text>
</comment>
<dbReference type="FunFam" id="3.40.50.1100:FF:000007">
    <property type="entry name" value="L-threonine dehydratase catabolic TdcB"/>
    <property type="match status" value="1"/>
</dbReference>
<comment type="similarity">
    <text evidence="5">Belongs to the serine/threonine dehydratase family.</text>
</comment>
<dbReference type="GO" id="GO:0006567">
    <property type="term" value="P:L-threonine catabolic process"/>
    <property type="evidence" value="ECO:0007669"/>
    <property type="project" value="InterPro"/>
</dbReference>
<dbReference type="Proteomes" id="UP000256541">
    <property type="component" value="Unassembled WGS sequence"/>
</dbReference>
<dbReference type="EC" id="4.3.1.19" evidence="7"/>
<dbReference type="InterPro" id="IPR005789">
    <property type="entry name" value="Thr_deHydtase_catblc"/>
</dbReference>
<evidence type="ECO:0000256" key="3">
    <source>
        <dbReference type="ARBA" id="ARBA00004810"/>
    </source>
</evidence>
<dbReference type="SUPFAM" id="SSF53686">
    <property type="entry name" value="Tryptophan synthase beta subunit-like PLP-dependent enzymes"/>
    <property type="match status" value="1"/>
</dbReference>
<keyword evidence="10" id="KW-0100">Branched-chain amino acid biosynthesis</keyword>
<evidence type="ECO:0000256" key="11">
    <source>
        <dbReference type="ARBA" id="ARBA00022898"/>
    </source>
</evidence>
<dbReference type="OrthoDB" id="9811476at2"/>
<dbReference type="GO" id="GO:0009097">
    <property type="term" value="P:isoleucine biosynthetic process"/>
    <property type="evidence" value="ECO:0007669"/>
    <property type="project" value="UniProtKB-UniPathway"/>
</dbReference>
<dbReference type="SUPFAM" id="SSF55021">
    <property type="entry name" value="ACT-like"/>
    <property type="match status" value="1"/>
</dbReference>